<organism evidence="2 3">
    <name type="scientific">Ajellomyces capsulatus</name>
    <name type="common">Darling's disease fungus</name>
    <name type="synonym">Histoplasma capsulatum</name>
    <dbReference type="NCBI Taxonomy" id="5037"/>
    <lineage>
        <taxon>Eukaryota</taxon>
        <taxon>Fungi</taxon>
        <taxon>Dikarya</taxon>
        <taxon>Ascomycota</taxon>
        <taxon>Pezizomycotina</taxon>
        <taxon>Eurotiomycetes</taxon>
        <taxon>Eurotiomycetidae</taxon>
        <taxon>Onygenales</taxon>
        <taxon>Ajellomycetaceae</taxon>
        <taxon>Histoplasma</taxon>
    </lineage>
</organism>
<gene>
    <name evidence="2" type="ORF">I7I52_12644</name>
</gene>
<feature type="compositionally biased region" description="Basic residues" evidence="1">
    <location>
        <begin position="51"/>
        <end position="65"/>
    </location>
</feature>
<name>A0A8H8CTD5_AJECA</name>
<protein>
    <submittedName>
        <fullName evidence="2">DUF2293 superfamily domain-containing protein</fullName>
    </submittedName>
</protein>
<dbReference type="EMBL" id="JAEVHI010000006">
    <property type="protein sequence ID" value="KAG5288979.1"/>
    <property type="molecule type" value="Genomic_DNA"/>
</dbReference>
<reference evidence="2 3" key="1">
    <citation type="submission" date="2021-01" db="EMBL/GenBank/DDBJ databases">
        <title>Chromosome-level genome assembly of a human fungal pathogen reveals clustering of transcriptionally co-regulated genes.</title>
        <authorList>
            <person name="Voorhies M."/>
            <person name="Cohen S."/>
            <person name="Shea T.P."/>
            <person name="Petrus S."/>
            <person name="Munoz J.F."/>
            <person name="Poplawski S."/>
            <person name="Goldman W.E."/>
            <person name="Michael T."/>
            <person name="Cuomo C.A."/>
            <person name="Sil A."/>
            <person name="Beyhan S."/>
        </authorList>
    </citation>
    <scope>NUCLEOTIDE SEQUENCE [LARGE SCALE GENOMIC DNA]</scope>
    <source>
        <strain evidence="2 3">G184AR</strain>
    </source>
</reference>
<dbReference type="VEuPathDB" id="FungiDB:I7I52_12644"/>
<dbReference type="Proteomes" id="UP000670092">
    <property type="component" value="Unassembled WGS sequence"/>
</dbReference>
<feature type="region of interest" description="Disordered" evidence="1">
    <location>
        <begin position="45"/>
        <end position="88"/>
    </location>
</feature>
<dbReference type="AlphaFoldDB" id="A0A8H8CTD5"/>
<evidence type="ECO:0000313" key="3">
    <source>
        <dbReference type="Proteomes" id="UP000670092"/>
    </source>
</evidence>
<accession>A0A8H8CTD5</accession>
<evidence type="ECO:0000313" key="2">
    <source>
        <dbReference type="EMBL" id="KAG5288979.1"/>
    </source>
</evidence>
<sequence>MECYSSHWSKRSGVGFVSWCCRIHPSTFQSSPTVRDHHRASYSTMATVTTKGKRKGAPSRSRTRKQANNTTVSKVTRKKKRASDFESRLPRQLRGALEKQNVVKEKFGDASLEAVNYFLRRGT</sequence>
<comment type="caution">
    <text evidence="2">The sequence shown here is derived from an EMBL/GenBank/DDBJ whole genome shotgun (WGS) entry which is preliminary data.</text>
</comment>
<evidence type="ECO:0000256" key="1">
    <source>
        <dbReference type="SAM" id="MobiDB-lite"/>
    </source>
</evidence>
<proteinExistence type="predicted"/>
<dbReference type="OrthoDB" id="5381833at2759"/>